<dbReference type="Gene3D" id="1.20.1250.20">
    <property type="entry name" value="MFS general substrate transporter like domains"/>
    <property type="match status" value="1"/>
</dbReference>
<dbReference type="PANTHER" id="PTHR23517:SF2">
    <property type="entry name" value="MULTIDRUG RESISTANCE PROTEIN MDTH"/>
    <property type="match status" value="1"/>
</dbReference>
<gene>
    <name evidence="9" type="ORF">GCM10023196_016210</name>
</gene>
<feature type="transmembrane region" description="Helical" evidence="7">
    <location>
        <begin position="28"/>
        <end position="52"/>
    </location>
</feature>
<organism evidence="9 10">
    <name type="scientific">Actinoallomurus vinaceus</name>
    <dbReference type="NCBI Taxonomy" id="1080074"/>
    <lineage>
        <taxon>Bacteria</taxon>
        <taxon>Bacillati</taxon>
        <taxon>Actinomycetota</taxon>
        <taxon>Actinomycetes</taxon>
        <taxon>Streptosporangiales</taxon>
        <taxon>Thermomonosporaceae</taxon>
        <taxon>Actinoallomurus</taxon>
    </lineage>
</organism>
<dbReference type="PANTHER" id="PTHR23517">
    <property type="entry name" value="RESISTANCE PROTEIN MDTM, PUTATIVE-RELATED-RELATED"/>
    <property type="match status" value="1"/>
</dbReference>
<evidence type="ECO:0000256" key="3">
    <source>
        <dbReference type="ARBA" id="ARBA00022475"/>
    </source>
</evidence>
<feature type="transmembrane region" description="Helical" evidence="7">
    <location>
        <begin position="180"/>
        <end position="200"/>
    </location>
</feature>
<dbReference type="InterPro" id="IPR036259">
    <property type="entry name" value="MFS_trans_sf"/>
</dbReference>
<feature type="transmembrane region" description="Helical" evidence="7">
    <location>
        <begin position="261"/>
        <end position="282"/>
    </location>
</feature>
<dbReference type="Proteomes" id="UP001501442">
    <property type="component" value="Unassembled WGS sequence"/>
</dbReference>
<dbReference type="InterPro" id="IPR050171">
    <property type="entry name" value="MFS_Transporters"/>
</dbReference>
<keyword evidence="3" id="KW-1003">Cell membrane</keyword>
<evidence type="ECO:0000256" key="6">
    <source>
        <dbReference type="ARBA" id="ARBA00023136"/>
    </source>
</evidence>
<proteinExistence type="predicted"/>
<feature type="transmembrane region" description="Helical" evidence="7">
    <location>
        <begin position="352"/>
        <end position="377"/>
    </location>
</feature>
<dbReference type="Pfam" id="PF07690">
    <property type="entry name" value="MFS_1"/>
    <property type="match status" value="1"/>
</dbReference>
<feature type="transmembrane region" description="Helical" evidence="7">
    <location>
        <begin position="151"/>
        <end position="174"/>
    </location>
</feature>
<keyword evidence="5 7" id="KW-1133">Transmembrane helix</keyword>
<keyword evidence="4 7" id="KW-0812">Transmembrane</keyword>
<feature type="transmembrane region" description="Helical" evidence="7">
    <location>
        <begin position="230"/>
        <end position="249"/>
    </location>
</feature>
<dbReference type="InterPro" id="IPR020846">
    <property type="entry name" value="MFS_dom"/>
</dbReference>
<name>A0ABP8U3M4_9ACTN</name>
<keyword evidence="2" id="KW-0813">Transport</keyword>
<evidence type="ECO:0000256" key="2">
    <source>
        <dbReference type="ARBA" id="ARBA00022448"/>
    </source>
</evidence>
<comment type="subcellular location">
    <subcellularLocation>
        <location evidence="1">Cell membrane</location>
        <topology evidence="1">Multi-pass membrane protein</topology>
    </subcellularLocation>
</comment>
<accession>A0ABP8U3M4</accession>
<feature type="transmembrane region" description="Helical" evidence="7">
    <location>
        <begin position="383"/>
        <end position="402"/>
    </location>
</feature>
<evidence type="ECO:0000313" key="10">
    <source>
        <dbReference type="Proteomes" id="UP001501442"/>
    </source>
</evidence>
<dbReference type="SUPFAM" id="SSF103473">
    <property type="entry name" value="MFS general substrate transporter"/>
    <property type="match status" value="1"/>
</dbReference>
<protein>
    <submittedName>
        <fullName evidence="9">MFS transporter</fullName>
    </submittedName>
</protein>
<feature type="transmembrane region" description="Helical" evidence="7">
    <location>
        <begin position="319"/>
        <end position="340"/>
    </location>
</feature>
<evidence type="ECO:0000256" key="5">
    <source>
        <dbReference type="ARBA" id="ARBA00022989"/>
    </source>
</evidence>
<feature type="transmembrane region" description="Helical" evidence="7">
    <location>
        <begin position="294"/>
        <end position="313"/>
    </location>
</feature>
<keyword evidence="10" id="KW-1185">Reference proteome</keyword>
<keyword evidence="6 7" id="KW-0472">Membrane</keyword>
<evidence type="ECO:0000313" key="9">
    <source>
        <dbReference type="EMBL" id="GAA4622755.1"/>
    </source>
</evidence>
<evidence type="ECO:0000259" key="8">
    <source>
        <dbReference type="PROSITE" id="PS50850"/>
    </source>
</evidence>
<dbReference type="EMBL" id="BAABHK010000002">
    <property type="protein sequence ID" value="GAA4622755.1"/>
    <property type="molecule type" value="Genomic_DNA"/>
</dbReference>
<dbReference type="InterPro" id="IPR011701">
    <property type="entry name" value="MFS"/>
</dbReference>
<feature type="domain" description="Major facilitator superfamily (MFS) profile" evidence="8">
    <location>
        <begin position="25"/>
        <end position="406"/>
    </location>
</feature>
<dbReference type="PROSITE" id="PS50850">
    <property type="entry name" value="MFS"/>
    <property type="match status" value="1"/>
</dbReference>
<evidence type="ECO:0000256" key="4">
    <source>
        <dbReference type="ARBA" id="ARBA00022692"/>
    </source>
</evidence>
<comment type="caution">
    <text evidence="9">The sequence shown here is derived from an EMBL/GenBank/DDBJ whole genome shotgun (WGS) entry which is preliminary data.</text>
</comment>
<evidence type="ECO:0000256" key="7">
    <source>
        <dbReference type="SAM" id="Phobius"/>
    </source>
</evidence>
<reference evidence="10" key="1">
    <citation type="journal article" date="2019" name="Int. J. Syst. Evol. Microbiol.">
        <title>The Global Catalogue of Microorganisms (GCM) 10K type strain sequencing project: providing services to taxonomists for standard genome sequencing and annotation.</title>
        <authorList>
            <consortium name="The Broad Institute Genomics Platform"/>
            <consortium name="The Broad Institute Genome Sequencing Center for Infectious Disease"/>
            <person name="Wu L."/>
            <person name="Ma J."/>
        </authorList>
    </citation>
    <scope>NUCLEOTIDE SEQUENCE [LARGE SCALE GENOMIC DNA]</scope>
    <source>
        <strain evidence="10">JCM 17939</strain>
    </source>
</reference>
<feature type="transmembrane region" description="Helical" evidence="7">
    <location>
        <begin position="113"/>
        <end position="130"/>
    </location>
</feature>
<sequence>MAIDIEAEERGTVAVWNTFRESQLAVKVLLVGVFLSRLGGFLNIFIVLYLAAKGYSTERSALALSVYGAGGVAGLLLGATLADRLGARNSAVLGMTATAVLTASLLYLPGYPAVLVAVGLASVAAQIYRPSSAALLSELTPEDRQVMIFGMYRFGLNLGATAAPLLGFALFYLGGREYTLLFWGEGLIALAYAVLALVAIPARSRPASGTDASAESGPARYLAMFHDRRYLLFLFATMLNAVVYVQYLSTLPLEVKAAHVWVLWYTVAVSLNGLIVVVFELPLTKISQHWPTRFTVGLTLTLVGLGNACYGFPISPVVIIGATLVWTLGEILGGPSVFAYPAMAAPPPLKSLYIGGFQFMHTLGTAVGPIIGGALFVRLGHGVWPVMALAGLAAAVLGVAAIRPTDSP</sequence>
<feature type="transmembrane region" description="Helical" evidence="7">
    <location>
        <begin position="64"/>
        <end position="82"/>
    </location>
</feature>
<evidence type="ECO:0000256" key="1">
    <source>
        <dbReference type="ARBA" id="ARBA00004651"/>
    </source>
</evidence>